<keyword evidence="1" id="KW-0472">Membrane</keyword>
<dbReference type="EMBL" id="QZKI01000127">
    <property type="protein sequence ID" value="RJP65407.1"/>
    <property type="molecule type" value="Genomic_DNA"/>
</dbReference>
<feature type="transmembrane region" description="Helical" evidence="1">
    <location>
        <begin position="21"/>
        <end position="41"/>
    </location>
</feature>
<feature type="domain" description="Sulfatase N-terminal" evidence="2">
    <location>
        <begin position="91"/>
        <end position="380"/>
    </location>
</feature>
<dbReference type="Gene3D" id="3.30.1120.10">
    <property type="match status" value="1"/>
</dbReference>
<evidence type="ECO:0000259" key="2">
    <source>
        <dbReference type="Pfam" id="PF00884"/>
    </source>
</evidence>
<dbReference type="Gene3D" id="3.40.720.10">
    <property type="entry name" value="Alkaline Phosphatase, subunit A"/>
    <property type="match status" value="1"/>
</dbReference>
<dbReference type="AlphaFoldDB" id="A0A419EQ37"/>
<gene>
    <name evidence="3" type="ORF">C4532_17745</name>
</gene>
<dbReference type="PANTHER" id="PTHR43751:SF3">
    <property type="entry name" value="SULFATASE N-TERMINAL DOMAIN-CONTAINING PROTEIN"/>
    <property type="match status" value="1"/>
</dbReference>
<proteinExistence type="predicted"/>
<protein>
    <recommendedName>
        <fullName evidence="2">Sulfatase N-terminal domain-containing protein</fullName>
    </recommendedName>
</protein>
<evidence type="ECO:0000313" key="4">
    <source>
        <dbReference type="Proteomes" id="UP000285961"/>
    </source>
</evidence>
<keyword evidence="1" id="KW-0812">Transmembrane</keyword>
<organism evidence="3 4">
    <name type="scientific">Candidatus Abyssobacteria bacterium SURF_17</name>
    <dbReference type="NCBI Taxonomy" id="2093361"/>
    <lineage>
        <taxon>Bacteria</taxon>
        <taxon>Pseudomonadati</taxon>
        <taxon>Candidatus Hydrogenedentota</taxon>
        <taxon>Candidatus Abyssobacteria</taxon>
    </lineage>
</organism>
<evidence type="ECO:0000256" key="1">
    <source>
        <dbReference type="SAM" id="Phobius"/>
    </source>
</evidence>
<dbReference type="SUPFAM" id="SSF53649">
    <property type="entry name" value="Alkaline phosphatase-like"/>
    <property type="match status" value="1"/>
</dbReference>
<accession>A0A419EQ37</accession>
<evidence type="ECO:0000313" key="3">
    <source>
        <dbReference type="EMBL" id="RJP65407.1"/>
    </source>
</evidence>
<dbReference type="CDD" id="cd16148">
    <property type="entry name" value="sulfatase_like"/>
    <property type="match status" value="1"/>
</dbReference>
<name>A0A419EQ37_9BACT</name>
<reference evidence="3 4" key="1">
    <citation type="journal article" date="2017" name="ISME J.">
        <title>Energy and carbon metabolisms in a deep terrestrial subsurface fluid microbial community.</title>
        <authorList>
            <person name="Momper L."/>
            <person name="Jungbluth S.P."/>
            <person name="Lee M.D."/>
            <person name="Amend J.P."/>
        </authorList>
    </citation>
    <scope>NUCLEOTIDE SEQUENCE [LARGE SCALE GENOMIC DNA]</scope>
    <source>
        <strain evidence="3">SURF_17</strain>
    </source>
</reference>
<comment type="caution">
    <text evidence="3">The sequence shown here is derived from an EMBL/GenBank/DDBJ whole genome shotgun (WGS) entry which is preliminary data.</text>
</comment>
<dbReference type="InterPro" id="IPR052701">
    <property type="entry name" value="GAG_Ulvan_Degrading_Sulfatases"/>
</dbReference>
<dbReference type="Pfam" id="PF00884">
    <property type="entry name" value="Sulfatase"/>
    <property type="match status" value="1"/>
</dbReference>
<sequence>MHALGQKGELPLNRPLAIVSSRVLAAIVLSLVFLSLGVWAFHARLSFSGAKNLSKVDFRPDHVTDSRSVGHRMTTLISPSNSEKGESKKANVILIGIDSCRPDHMSSYQYPRKTTPHIDTMAKQGLVFKDCRTVAPWTLPSFFSMMTSTYPSVHLYGTNFRGTQMPTVPGPTFWTYGTISPDYTIQTLAEILREQDYYTAAFVNTVFLSEKFEMSRGFAELKQCGPTAKEGVQQILPWLDRHQDGKFFLFFHIMDLHEYRDREFLLRKIPRPFGEPGEEGLQEQINVYDTYLRYCDEEIGRLFAHLEKLRLDQNTLVIITSDHGEELLEHRKRGHGHSVYDELLRVPLIVCPPHGMEAGKVLENRVSTLDIAPTILNILGLPLPSYYQGMSLVPVFKEQTLSPRPLFAEALLYGNEKKAVLLNDYKLIYTTTVHEFELYNLKADPGETHNLIDELPDVERQMIQILQSFREKANQGIQVTLTPGSKKQEVCEGKLTTTGAFAKVAPLVLSRARIFQTSGDSKEIQFKLANTRETEGFAFEIDPPDASIQLELSPNINQFPTQVYLGSASGKARLSPVVFDRETLKELSSSSAAMDREGLYVWLKDSGRKSKHVEIDESTKERLKALGYLN</sequence>
<dbReference type="PANTHER" id="PTHR43751">
    <property type="entry name" value="SULFATASE"/>
    <property type="match status" value="1"/>
</dbReference>
<dbReference type="Proteomes" id="UP000285961">
    <property type="component" value="Unassembled WGS sequence"/>
</dbReference>
<dbReference type="InterPro" id="IPR017850">
    <property type="entry name" value="Alkaline_phosphatase_core_sf"/>
</dbReference>
<keyword evidence="1" id="KW-1133">Transmembrane helix</keyword>
<dbReference type="InterPro" id="IPR000917">
    <property type="entry name" value="Sulfatase_N"/>
</dbReference>